<dbReference type="SUPFAM" id="SSF46894">
    <property type="entry name" value="C-terminal effector domain of the bipartite response regulators"/>
    <property type="match status" value="1"/>
</dbReference>
<dbReference type="EMBL" id="VLJN01000014">
    <property type="protein sequence ID" value="TWG86266.1"/>
    <property type="molecule type" value="Genomic_DNA"/>
</dbReference>
<proteinExistence type="predicted"/>
<protein>
    <submittedName>
        <fullName evidence="4">Response regulator containing a CheY-like receiver domain and an HTH DNA-binding domain</fullName>
    </submittedName>
</protein>
<dbReference type="GO" id="GO:0006355">
    <property type="term" value="P:regulation of DNA-templated transcription"/>
    <property type="evidence" value="ECO:0007669"/>
    <property type="project" value="InterPro"/>
</dbReference>
<dbReference type="Gene3D" id="1.10.10.10">
    <property type="entry name" value="Winged helix-like DNA-binding domain superfamily/Winged helix DNA-binding domain"/>
    <property type="match status" value="1"/>
</dbReference>
<reference evidence="4 5" key="1">
    <citation type="submission" date="2019-07" db="EMBL/GenBank/DDBJ databases">
        <title>Genome sequencing of lignin-degrading bacterial isolates.</title>
        <authorList>
            <person name="Gladden J."/>
        </authorList>
    </citation>
    <scope>NUCLEOTIDE SEQUENCE [LARGE SCALE GENOMIC DNA]</scope>
    <source>
        <strain evidence="4 5">J11</strain>
    </source>
</reference>
<feature type="transmembrane region" description="Helical" evidence="2">
    <location>
        <begin position="5"/>
        <end position="24"/>
    </location>
</feature>
<evidence type="ECO:0000259" key="3">
    <source>
        <dbReference type="SMART" id="SM00421"/>
    </source>
</evidence>
<organism evidence="4 5">
    <name type="scientific">Cupriavidus gilardii J11</name>
    <dbReference type="NCBI Taxonomy" id="936133"/>
    <lineage>
        <taxon>Bacteria</taxon>
        <taxon>Pseudomonadati</taxon>
        <taxon>Pseudomonadota</taxon>
        <taxon>Betaproteobacteria</taxon>
        <taxon>Burkholderiales</taxon>
        <taxon>Burkholderiaceae</taxon>
        <taxon>Cupriavidus</taxon>
    </lineage>
</organism>
<evidence type="ECO:0000256" key="2">
    <source>
        <dbReference type="SAM" id="Phobius"/>
    </source>
</evidence>
<feature type="transmembrane region" description="Helical" evidence="2">
    <location>
        <begin position="30"/>
        <end position="51"/>
    </location>
</feature>
<dbReference type="InterPro" id="IPR036388">
    <property type="entry name" value="WH-like_DNA-bd_sf"/>
</dbReference>
<dbReference type="PRINTS" id="PR00038">
    <property type="entry name" value="HTHLUXR"/>
</dbReference>
<evidence type="ECO:0000313" key="4">
    <source>
        <dbReference type="EMBL" id="TWG86266.1"/>
    </source>
</evidence>
<evidence type="ECO:0000313" key="5">
    <source>
        <dbReference type="Proteomes" id="UP000318141"/>
    </source>
</evidence>
<name>A0A562BM51_9BURK</name>
<gene>
    <name evidence="4" type="ORF">L602_002100000550</name>
</gene>
<dbReference type="GO" id="GO:0003677">
    <property type="term" value="F:DNA binding"/>
    <property type="evidence" value="ECO:0007669"/>
    <property type="project" value="UniProtKB-KW"/>
</dbReference>
<sequence length="166" mass="18700">MPRHFLYLFTFIALYACFDLVFDYNEAEGLQHVLIDGVGTLITLAGVAMLARDRLRTDQEIRKLRESLGEAERTLAQRDAAAHQAGLQLRHAISVQFHQWNLTASEREVAYLLIKGLSLEEIAGVRDSKPKTVRQHAANVYAKAGLRGRHELAAYFLEDMLAPEVP</sequence>
<keyword evidence="5" id="KW-1185">Reference proteome</keyword>
<evidence type="ECO:0000256" key="1">
    <source>
        <dbReference type="ARBA" id="ARBA00023125"/>
    </source>
</evidence>
<feature type="domain" description="HTH luxR-type" evidence="3">
    <location>
        <begin position="99"/>
        <end position="156"/>
    </location>
</feature>
<keyword evidence="2" id="KW-0812">Transmembrane</keyword>
<keyword evidence="1 4" id="KW-0238">DNA-binding</keyword>
<comment type="caution">
    <text evidence="4">The sequence shown here is derived from an EMBL/GenBank/DDBJ whole genome shotgun (WGS) entry which is preliminary data.</text>
</comment>
<dbReference type="InterPro" id="IPR039420">
    <property type="entry name" value="WalR-like"/>
</dbReference>
<dbReference type="CDD" id="cd06170">
    <property type="entry name" value="LuxR_C_like"/>
    <property type="match status" value="1"/>
</dbReference>
<dbReference type="AlphaFoldDB" id="A0A562BM51"/>
<dbReference type="SMART" id="SM00421">
    <property type="entry name" value="HTH_LUXR"/>
    <property type="match status" value="1"/>
</dbReference>
<dbReference type="InterPro" id="IPR016032">
    <property type="entry name" value="Sig_transdc_resp-reg_C-effctor"/>
</dbReference>
<keyword evidence="2" id="KW-0472">Membrane</keyword>
<keyword evidence="2" id="KW-1133">Transmembrane helix</keyword>
<dbReference type="InterPro" id="IPR000792">
    <property type="entry name" value="Tscrpt_reg_LuxR_C"/>
</dbReference>
<accession>A0A562BM51</accession>
<dbReference type="Pfam" id="PF00196">
    <property type="entry name" value="GerE"/>
    <property type="match status" value="1"/>
</dbReference>
<dbReference type="PANTHER" id="PTHR43214">
    <property type="entry name" value="TWO-COMPONENT RESPONSE REGULATOR"/>
    <property type="match status" value="1"/>
</dbReference>
<dbReference type="Proteomes" id="UP000318141">
    <property type="component" value="Unassembled WGS sequence"/>
</dbReference>
<dbReference type="OrthoDB" id="8277135at2"/>
<dbReference type="PROSITE" id="PS51257">
    <property type="entry name" value="PROKAR_LIPOPROTEIN"/>
    <property type="match status" value="1"/>
</dbReference>